<dbReference type="CDD" id="cd00684">
    <property type="entry name" value="Terpene_cyclase_plant_C1"/>
    <property type="match status" value="1"/>
</dbReference>
<dbReference type="FunFam" id="1.10.600.10:FF:000007">
    <property type="entry name" value="Isoprene synthase, chloroplastic"/>
    <property type="match status" value="1"/>
</dbReference>
<evidence type="ECO:0000313" key="7">
    <source>
        <dbReference type="RefSeq" id="XP_020088403.1"/>
    </source>
</evidence>
<feature type="domain" description="Terpene synthase metal-binding" evidence="5">
    <location>
        <begin position="267"/>
        <end position="505"/>
    </location>
</feature>
<dbReference type="OrthoDB" id="1877784at2759"/>
<dbReference type="InterPro" id="IPR008930">
    <property type="entry name" value="Terpenoid_cyclase/PrenylTrfase"/>
</dbReference>
<reference evidence="7" key="2">
    <citation type="submission" date="2025-08" db="UniProtKB">
        <authorList>
            <consortium name="RefSeq"/>
        </authorList>
    </citation>
    <scope>IDENTIFICATION</scope>
    <source>
        <tissue evidence="7">Leaf</tissue>
    </source>
</reference>
<dbReference type="SFLD" id="SFLDG01019">
    <property type="entry name" value="Terpene_Cyclase_Like_1_C_Termi"/>
    <property type="match status" value="1"/>
</dbReference>
<dbReference type="PANTHER" id="PTHR31225">
    <property type="entry name" value="OS04G0344100 PROTEIN-RELATED"/>
    <property type="match status" value="1"/>
</dbReference>
<evidence type="ECO:0000259" key="4">
    <source>
        <dbReference type="Pfam" id="PF01397"/>
    </source>
</evidence>
<dbReference type="FunFam" id="1.50.10.130:FF:000001">
    <property type="entry name" value="Isoprene synthase, chloroplastic"/>
    <property type="match status" value="1"/>
</dbReference>
<evidence type="ECO:0000256" key="3">
    <source>
        <dbReference type="ARBA" id="ARBA00022723"/>
    </source>
</evidence>
<comment type="cofactor">
    <cofactor evidence="2">
        <name>Mg(2+)</name>
        <dbReference type="ChEBI" id="CHEBI:18420"/>
    </cofactor>
</comment>
<dbReference type="GO" id="GO:0000287">
    <property type="term" value="F:magnesium ion binding"/>
    <property type="evidence" value="ECO:0007669"/>
    <property type="project" value="InterPro"/>
</dbReference>
<dbReference type="Gene3D" id="1.10.600.10">
    <property type="entry name" value="Farnesyl Diphosphate Synthase"/>
    <property type="match status" value="1"/>
</dbReference>
<sequence length="561" mass="64980">MDSIVSSNNSSIANKDLEVVDVDRHSVDYQPSVWAEYFLKHPFLTQTHKKSETWIKQRVDELIKEVKVMLHNIAADPPSQMDMIDSLQRLGVAYHFEEEITESLSKLNENTLSDHGDLNATALRFRLLRQHRYYVSCDVFNKFRDEKGSFSSSLQSDVKGLLSLYEAAYLALPGEELLDEAIIFTTTHLKSLVDRLEKPLAKKVLHALEVPSHRRMKRLEARLYISLYEDDDEARNDVILELAKLDFHLLQSLHREEVKNLSLWYHDLGVKTKLTYARDRMVECYFWVLGVYYEPYYSRARMMMAKFMKLFSLIDDTYDSYGTLEELQPLTDVIQRWDEKAAAGLGECYELLIRVLFGTVKESEKELAPEGKSYRVNYIVEMIKKGTQGMLQETKWRDEKYVPPLQDHLQITLFTCLYMALGCASFLGMGPEATEEAFKWASSNPKIAKAIATICRLLDDVVGHEFETGRNNVATAVTCYMKENNASLEEASETLLKMIEDAWKDTNHEYLKLTCLPTSLLMPYVNLARMMEILYRECDKYTNVHLLKEYIELVLVKPISF</sequence>
<dbReference type="SUPFAM" id="SSF48239">
    <property type="entry name" value="Terpenoid cyclases/Protein prenyltransferases"/>
    <property type="match status" value="1"/>
</dbReference>
<organism evidence="6 7">
    <name type="scientific">Ananas comosus</name>
    <name type="common">Pineapple</name>
    <name type="synonym">Ananas ananas</name>
    <dbReference type="NCBI Taxonomy" id="4615"/>
    <lineage>
        <taxon>Eukaryota</taxon>
        <taxon>Viridiplantae</taxon>
        <taxon>Streptophyta</taxon>
        <taxon>Embryophyta</taxon>
        <taxon>Tracheophyta</taxon>
        <taxon>Spermatophyta</taxon>
        <taxon>Magnoliopsida</taxon>
        <taxon>Liliopsida</taxon>
        <taxon>Poales</taxon>
        <taxon>Bromeliaceae</taxon>
        <taxon>Bromelioideae</taxon>
        <taxon>Ananas</taxon>
    </lineage>
</organism>
<feature type="domain" description="Terpene synthase N-terminal" evidence="4">
    <location>
        <begin position="34"/>
        <end position="208"/>
    </location>
</feature>
<evidence type="ECO:0000256" key="1">
    <source>
        <dbReference type="ARBA" id="ARBA00001936"/>
    </source>
</evidence>
<dbReference type="InterPro" id="IPR050148">
    <property type="entry name" value="Terpene_synthase-like"/>
</dbReference>
<dbReference type="SFLD" id="SFLDS00005">
    <property type="entry name" value="Isoprenoid_Synthase_Type_I"/>
    <property type="match status" value="1"/>
</dbReference>
<dbReference type="Pfam" id="PF03936">
    <property type="entry name" value="Terpene_synth_C"/>
    <property type="match status" value="1"/>
</dbReference>
<name>A0A6P5F4K7_ANACO</name>
<reference evidence="6" key="1">
    <citation type="journal article" date="2015" name="Nat. Genet.">
        <title>The pineapple genome and the evolution of CAM photosynthesis.</title>
        <authorList>
            <person name="Ming R."/>
            <person name="VanBuren R."/>
            <person name="Wai C.M."/>
            <person name="Tang H."/>
            <person name="Schatz M.C."/>
            <person name="Bowers J.E."/>
            <person name="Lyons E."/>
            <person name="Wang M.L."/>
            <person name="Chen J."/>
            <person name="Biggers E."/>
            <person name="Zhang J."/>
            <person name="Huang L."/>
            <person name="Zhang L."/>
            <person name="Miao W."/>
            <person name="Zhang J."/>
            <person name="Ye Z."/>
            <person name="Miao C."/>
            <person name="Lin Z."/>
            <person name="Wang H."/>
            <person name="Zhou H."/>
            <person name="Yim W.C."/>
            <person name="Priest H.D."/>
            <person name="Zheng C."/>
            <person name="Woodhouse M."/>
            <person name="Edger P.P."/>
            <person name="Guyot R."/>
            <person name="Guo H.B."/>
            <person name="Guo H."/>
            <person name="Zheng G."/>
            <person name="Singh R."/>
            <person name="Sharma A."/>
            <person name="Min X."/>
            <person name="Zheng Y."/>
            <person name="Lee H."/>
            <person name="Gurtowski J."/>
            <person name="Sedlazeck F.J."/>
            <person name="Harkess A."/>
            <person name="McKain M.R."/>
            <person name="Liao Z."/>
            <person name="Fang J."/>
            <person name="Liu J."/>
            <person name="Zhang X."/>
            <person name="Zhang Q."/>
            <person name="Hu W."/>
            <person name="Qin Y."/>
            <person name="Wang K."/>
            <person name="Chen L.Y."/>
            <person name="Shirley N."/>
            <person name="Lin Y.R."/>
            <person name="Liu L.Y."/>
            <person name="Hernandez A.G."/>
            <person name="Wright C.L."/>
            <person name="Bulone V."/>
            <person name="Tuskan G.A."/>
            <person name="Heath K."/>
            <person name="Zee F."/>
            <person name="Moore P.H."/>
            <person name="Sunkar R."/>
            <person name="Leebens-Mack J.H."/>
            <person name="Mockler T."/>
            <person name="Bennetzen J.L."/>
            <person name="Freeling M."/>
            <person name="Sankoff D."/>
            <person name="Paterson A.H."/>
            <person name="Zhu X."/>
            <person name="Yang X."/>
            <person name="Smith J.A."/>
            <person name="Cushman J.C."/>
            <person name="Paull R.E."/>
            <person name="Yu Q."/>
        </authorList>
    </citation>
    <scope>NUCLEOTIDE SEQUENCE [LARGE SCALE GENOMIC DNA]</scope>
    <source>
        <strain evidence="6">cv. F153</strain>
    </source>
</reference>
<gene>
    <name evidence="7" type="primary">LOC109710304</name>
</gene>
<dbReference type="SUPFAM" id="SSF48576">
    <property type="entry name" value="Terpenoid synthases"/>
    <property type="match status" value="1"/>
</dbReference>
<dbReference type="InterPro" id="IPR044814">
    <property type="entry name" value="Terpene_cyclase_plant_C1"/>
</dbReference>
<evidence type="ECO:0000313" key="6">
    <source>
        <dbReference type="Proteomes" id="UP000515123"/>
    </source>
</evidence>
<accession>A0A6P5F4K7</accession>
<protein>
    <submittedName>
        <fullName evidence="7">Probable terpene synthase 2</fullName>
    </submittedName>
</protein>
<comment type="cofactor">
    <cofactor evidence="1">
        <name>Mn(2+)</name>
        <dbReference type="ChEBI" id="CHEBI:29035"/>
    </cofactor>
</comment>
<dbReference type="PANTHER" id="PTHR31225:SF217">
    <property type="entry name" value="TERPENE SYNTHASE METAL-BINDING DOMAIN-CONTAINING PROTEIN"/>
    <property type="match status" value="1"/>
</dbReference>
<dbReference type="Gene3D" id="1.50.10.130">
    <property type="entry name" value="Terpene synthase, N-terminal domain"/>
    <property type="match status" value="1"/>
</dbReference>
<dbReference type="InterPro" id="IPR005630">
    <property type="entry name" value="Terpene_synthase_metal-bd"/>
</dbReference>
<dbReference type="Proteomes" id="UP000515123">
    <property type="component" value="Linkage group 5"/>
</dbReference>
<dbReference type="InterPro" id="IPR036965">
    <property type="entry name" value="Terpene_synth_N_sf"/>
</dbReference>
<dbReference type="InterPro" id="IPR034741">
    <property type="entry name" value="Terpene_cyclase-like_1_C"/>
</dbReference>
<dbReference type="GO" id="GO:0010333">
    <property type="term" value="F:terpene synthase activity"/>
    <property type="evidence" value="ECO:0007669"/>
    <property type="project" value="InterPro"/>
</dbReference>
<dbReference type="AlphaFoldDB" id="A0A6P5F4K7"/>
<evidence type="ECO:0000259" key="5">
    <source>
        <dbReference type="Pfam" id="PF03936"/>
    </source>
</evidence>
<dbReference type="RefSeq" id="XP_020088403.1">
    <property type="nucleotide sequence ID" value="XM_020232814.1"/>
</dbReference>
<dbReference type="Pfam" id="PF01397">
    <property type="entry name" value="Terpene_synth"/>
    <property type="match status" value="1"/>
</dbReference>
<proteinExistence type="predicted"/>
<dbReference type="GO" id="GO:0016102">
    <property type="term" value="P:diterpenoid biosynthetic process"/>
    <property type="evidence" value="ECO:0007669"/>
    <property type="project" value="InterPro"/>
</dbReference>
<dbReference type="InterPro" id="IPR008949">
    <property type="entry name" value="Isoprenoid_synthase_dom_sf"/>
</dbReference>
<dbReference type="GeneID" id="109710304"/>
<dbReference type="InterPro" id="IPR001906">
    <property type="entry name" value="Terpene_synth_N"/>
</dbReference>
<keyword evidence="3" id="KW-0479">Metal-binding</keyword>
<keyword evidence="6" id="KW-1185">Reference proteome</keyword>
<evidence type="ECO:0000256" key="2">
    <source>
        <dbReference type="ARBA" id="ARBA00001946"/>
    </source>
</evidence>